<gene>
    <name evidence="2" type="ORF">FKW44_007746</name>
</gene>
<dbReference type="SUPFAM" id="SSF82199">
    <property type="entry name" value="SET domain"/>
    <property type="match status" value="1"/>
</dbReference>
<evidence type="ECO:0000313" key="2">
    <source>
        <dbReference type="EMBL" id="QQP54800.1"/>
    </source>
</evidence>
<sequence length="266" mass="30234">MELFEITSGVYGRHMRARKDIFPRDIIINGEASCLVCPKVLNACIECLDITNDSCPACGFFLCKACQIKDPEQRIRHDQEECLILLRGRGSKDSLSSLGHFILYVLRAWRHLQTSRALHFLLSHAEKISPRHHVWATLHRKLKDTYCLPIKKGTLATILGIRRVNAKSLGNDRGFGIYSNFSLINHSCRSNAYPTIDEKSFRLYLKAATFIPKGTEINITYGPCSESLHQPLRRDTLFRHWDFICSCPACLEPQASSAIPCLQCRV</sequence>
<protein>
    <submittedName>
        <fullName evidence="2">Protein msta_ isoform Blike</fullName>
    </submittedName>
</protein>
<proteinExistence type="predicted"/>
<dbReference type="PROSITE" id="PS50280">
    <property type="entry name" value="SET"/>
    <property type="match status" value="1"/>
</dbReference>
<feature type="domain" description="SET" evidence="1">
    <location>
        <begin position="1"/>
        <end position="222"/>
    </location>
</feature>
<dbReference type="PANTHER" id="PTHR12197:SF251">
    <property type="entry name" value="EG:BACR7C10.4 PROTEIN"/>
    <property type="match status" value="1"/>
</dbReference>
<keyword evidence="3" id="KW-1185">Reference proteome</keyword>
<dbReference type="Proteomes" id="UP000595437">
    <property type="component" value="Chromosome 5"/>
</dbReference>
<accession>A0A7T8QTT8</accession>
<feature type="non-terminal residue" evidence="2">
    <location>
        <position position="266"/>
    </location>
</feature>
<name>A0A7T8QTT8_CALRO</name>
<dbReference type="EMBL" id="CP045894">
    <property type="protein sequence ID" value="QQP54800.1"/>
    <property type="molecule type" value="Genomic_DNA"/>
</dbReference>
<dbReference type="GO" id="GO:0008757">
    <property type="term" value="F:S-adenosylmethionine-dependent methyltransferase activity"/>
    <property type="evidence" value="ECO:0007669"/>
    <property type="project" value="UniProtKB-ARBA"/>
</dbReference>
<reference evidence="3" key="1">
    <citation type="submission" date="2021-01" db="EMBL/GenBank/DDBJ databases">
        <title>Caligus Genome Assembly.</title>
        <authorList>
            <person name="Gallardo-Escarate C."/>
        </authorList>
    </citation>
    <scope>NUCLEOTIDE SEQUENCE [LARGE SCALE GENOMIC DNA]</scope>
</reference>
<evidence type="ECO:0000313" key="3">
    <source>
        <dbReference type="Proteomes" id="UP000595437"/>
    </source>
</evidence>
<dbReference type="AlphaFoldDB" id="A0A7T8QTT8"/>
<dbReference type="CDD" id="cd20071">
    <property type="entry name" value="SET_SMYD"/>
    <property type="match status" value="1"/>
</dbReference>
<dbReference type="Pfam" id="PF00856">
    <property type="entry name" value="SET"/>
    <property type="match status" value="1"/>
</dbReference>
<dbReference type="Gene3D" id="6.10.140.2220">
    <property type="match status" value="1"/>
</dbReference>
<dbReference type="GO" id="GO:0008170">
    <property type="term" value="F:N-methyltransferase activity"/>
    <property type="evidence" value="ECO:0007669"/>
    <property type="project" value="UniProtKB-ARBA"/>
</dbReference>
<dbReference type="Gene3D" id="2.170.270.10">
    <property type="entry name" value="SET domain"/>
    <property type="match status" value="1"/>
</dbReference>
<dbReference type="GO" id="GO:0008276">
    <property type="term" value="F:protein methyltransferase activity"/>
    <property type="evidence" value="ECO:0007669"/>
    <property type="project" value="UniProtKB-ARBA"/>
</dbReference>
<dbReference type="OrthoDB" id="265717at2759"/>
<dbReference type="InterPro" id="IPR001214">
    <property type="entry name" value="SET_dom"/>
</dbReference>
<dbReference type="PANTHER" id="PTHR12197">
    <property type="entry name" value="HISTONE-LYSINE N-METHYLTRANSFERASE SMYD"/>
    <property type="match status" value="1"/>
</dbReference>
<dbReference type="InterPro" id="IPR050869">
    <property type="entry name" value="H3K4_H4K5_MeTrfase"/>
</dbReference>
<dbReference type="InterPro" id="IPR046341">
    <property type="entry name" value="SET_dom_sf"/>
</dbReference>
<organism evidence="2 3">
    <name type="scientific">Caligus rogercresseyi</name>
    <name type="common">Sea louse</name>
    <dbReference type="NCBI Taxonomy" id="217165"/>
    <lineage>
        <taxon>Eukaryota</taxon>
        <taxon>Metazoa</taxon>
        <taxon>Ecdysozoa</taxon>
        <taxon>Arthropoda</taxon>
        <taxon>Crustacea</taxon>
        <taxon>Multicrustacea</taxon>
        <taxon>Hexanauplia</taxon>
        <taxon>Copepoda</taxon>
        <taxon>Siphonostomatoida</taxon>
        <taxon>Caligidae</taxon>
        <taxon>Caligus</taxon>
    </lineage>
</organism>
<evidence type="ECO:0000259" key="1">
    <source>
        <dbReference type="PROSITE" id="PS50280"/>
    </source>
</evidence>
<dbReference type="Gene3D" id="1.10.220.160">
    <property type="match status" value="1"/>
</dbReference>
<dbReference type="GO" id="GO:0005634">
    <property type="term" value="C:nucleus"/>
    <property type="evidence" value="ECO:0007669"/>
    <property type="project" value="TreeGrafter"/>
</dbReference>